<dbReference type="PANTHER" id="PTHR11215">
    <property type="entry name" value="METAL DEPENDENT HYDROLASE - RELATED"/>
    <property type="match status" value="1"/>
</dbReference>
<name>K1RY60_9ZZZZ</name>
<sequence>MTIYDMVINGDIPPVIDHERIDTIIVHGCNFHADDVALVALIKECHNPNVNVIRTNDISEYEPGNGVLIADIGGDYDGEWLYDHHQIKWDSGNSDEARSSVGLFWDDCGNPIYHRLNPFIREIDKHDTGGRSQSQMCYAIADMNPPWDVRDPEMFVQNFYAAVDVMRVMIRARISSNLAVLRAEKYLDQCKVKNGILYVDRFVPWKDYMIRHNNIYAVISHGRNGGYNCQCVKGSFPVSWLHNKPLGISWVHANRFMCECADIRTAEYAASRIIGK</sequence>
<keyword evidence="2" id="KW-0378">Hydrolase</keyword>
<accession>K1RY60</accession>
<evidence type="ECO:0000313" key="2">
    <source>
        <dbReference type="EMBL" id="EKC46360.1"/>
    </source>
</evidence>
<dbReference type="PANTHER" id="PTHR11215:SF1">
    <property type="entry name" value="MYG1 EXONUCLEASE"/>
    <property type="match status" value="1"/>
</dbReference>
<comment type="similarity">
    <text evidence="1">Belongs to the MYG1 family.</text>
</comment>
<dbReference type="GO" id="GO:0005634">
    <property type="term" value="C:nucleus"/>
    <property type="evidence" value="ECO:0007669"/>
    <property type="project" value="TreeGrafter"/>
</dbReference>
<comment type="caution">
    <text evidence="2">The sequence shown here is derived from an EMBL/GenBank/DDBJ whole genome shotgun (WGS) entry which is preliminary data.</text>
</comment>
<dbReference type="InterPro" id="IPR003226">
    <property type="entry name" value="MYG1_exonuclease"/>
</dbReference>
<dbReference type="GO" id="GO:0005737">
    <property type="term" value="C:cytoplasm"/>
    <property type="evidence" value="ECO:0007669"/>
    <property type="project" value="TreeGrafter"/>
</dbReference>
<protein>
    <submittedName>
        <fullName evidence="2">Metal-dependent protein hydrolase</fullName>
    </submittedName>
</protein>
<dbReference type="AlphaFoldDB" id="K1RY60"/>
<dbReference type="EMBL" id="AJWY01013659">
    <property type="protein sequence ID" value="EKC46360.1"/>
    <property type="molecule type" value="Genomic_DNA"/>
</dbReference>
<dbReference type="GO" id="GO:0016787">
    <property type="term" value="F:hydrolase activity"/>
    <property type="evidence" value="ECO:0007669"/>
    <property type="project" value="UniProtKB-KW"/>
</dbReference>
<organism evidence="2">
    <name type="scientific">human gut metagenome</name>
    <dbReference type="NCBI Taxonomy" id="408170"/>
    <lineage>
        <taxon>unclassified sequences</taxon>
        <taxon>metagenomes</taxon>
        <taxon>organismal metagenomes</taxon>
    </lineage>
</organism>
<gene>
    <name evidence="2" type="ORF">LEA_19878</name>
</gene>
<dbReference type="Pfam" id="PF03690">
    <property type="entry name" value="MYG1_exonuc"/>
    <property type="match status" value="1"/>
</dbReference>
<proteinExistence type="inferred from homology"/>
<reference evidence="2" key="1">
    <citation type="journal article" date="2013" name="Environ. Microbiol.">
        <title>Microbiota from the distal guts of lean and obese adolescents exhibit partial functional redundancy besides clear differences in community structure.</title>
        <authorList>
            <person name="Ferrer M."/>
            <person name="Ruiz A."/>
            <person name="Lanza F."/>
            <person name="Haange S.B."/>
            <person name="Oberbach A."/>
            <person name="Till H."/>
            <person name="Bargiela R."/>
            <person name="Campoy C."/>
            <person name="Segura M.T."/>
            <person name="Richter M."/>
            <person name="von Bergen M."/>
            <person name="Seifert J."/>
            <person name="Suarez A."/>
        </authorList>
    </citation>
    <scope>NUCLEOTIDE SEQUENCE</scope>
</reference>
<evidence type="ECO:0000256" key="1">
    <source>
        <dbReference type="ARBA" id="ARBA00010105"/>
    </source>
</evidence>